<dbReference type="Proteomes" id="UP000031036">
    <property type="component" value="Unassembled WGS sequence"/>
</dbReference>
<name>A0A0B2VTV3_TOXCA</name>
<comment type="caution">
    <text evidence="2">The sequence shown here is derived from an EMBL/GenBank/DDBJ whole genome shotgun (WGS) entry which is preliminary data.</text>
</comment>
<dbReference type="OrthoDB" id="1431934at2759"/>
<dbReference type="InterPro" id="IPR000626">
    <property type="entry name" value="Ubiquitin-like_dom"/>
</dbReference>
<evidence type="ECO:0000313" key="2">
    <source>
        <dbReference type="EMBL" id="KHN84789.1"/>
    </source>
</evidence>
<proteinExistence type="predicted"/>
<dbReference type="EMBL" id="JPKZ01000901">
    <property type="protein sequence ID" value="KHN84789.1"/>
    <property type="molecule type" value="Genomic_DNA"/>
</dbReference>
<organism evidence="2 3">
    <name type="scientific">Toxocara canis</name>
    <name type="common">Canine roundworm</name>
    <dbReference type="NCBI Taxonomy" id="6265"/>
    <lineage>
        <taxon>Eukaryota</taxon>
        <taxon>Metazoa</taxon>
        <taxon>Ecdysozoa</taxon>
        <taxon>Nematoda</taxon>
        <taxon>Chromadorea</taxon>
        <taxon>Rhabditida</taxon>
        <taxon>Spirurina</taxon>
        <taxon>Ascaridomorpha</taxon>
        <taxon>Ascaridoidea</taxon>
        <taxon>Toxocaridae</taxon>
        <taxon>Toxocara</taxon>
    </lineage>
</organism>
<dbReference type="AlphaFoldDB" id="A0A0B2VTV3"/>
<dbReference type="Pfam" id="PF00240">
    <property type="entry name" value="ubiquitin"/>
    <property type="match status" value="1"/>
</dbReference>
<dbReference type="InterPro" id="IPR029071">
    <property type="entry name" value="Ubiquitin-like_domsf"/>
</dbReference>
<reference evidence="2 3" key="1">
    <citation type="submission" date="2014-11" db="EMBL/GenBank/DDBJ databases">
        <title>Genetic blueprint of the zoonotic pathogen Toxocara canis.</title>
        <authorList>
            <person name="Zhu X.-Q."/>
            <person name="Korhonen P.K."/>
            <person name="Cai H."/>
            <person name="Young N.D."/>
            <person name="Nejsum P."/>
            <person name="von Samson-Himmelstjerna G."/>
            <person name="Boag P.R."/>
            <person name="Tan P."/>
            <person name="Li Q."/>
            <person name="Min J."/>
            <person name="Yang Y."/>
            <person name="Wang X."/>
            <person name="Fang X."/>
            <person name="Hall R.S."/>
            <person name="Hofmann A."/>
            <person name="Sternberg P.W."/>
            <person name="Jex A.R."/>
            <person name="Gasser R.B."/>
        </authorList>
    </citation>
    <scope>NUCLEOTIDE SEQUENCE [LARGE SCALE GENOMIC DNA]</scope>
    <source>
        <strain evidence="2">PN_DK_2014</strain>
    </source>
</reference>
<dbReference type="PROSITE" id="PS50053">
    <property type="entry name" value="UBIQUITIN_2"/>
    <property type="match status" value="1"/>
</dbReference>
<evidence type="ECO:0000313" key="3">
    <source>
        <dbReference type="Proteomes" id="UP000031036"/>
    </source>
</evidence>
<feature type="domain" description="Ubiquitin-like" evidence="1">
    <location>
        <begin position="1"/>
        <end position="72"/>
    </location>
</feature>
<evidence type="ECO:0000259" key="1">
    <source>
        <dbReference type="PROSITE" id="PS50053"/>
    </source>
</evidence>
<accession>A0A0B2VTV3</accession>
<dbReference type="Gene3D" id="3.10.20.90">
    <property type="entry name" value="Phosphatidylinositol 3-kinase Catalytic Subunit, Chain A, domain 1"/>
    <property type="match status" value="1"/>
</dbReference>
<sequence>MLLFIKNEKGTALSIDVESTDTVLQLLKEVLKEEGFKTSDINKAKLVFKGETMEPIRPLNYYNVQECSIINVKAASS</sequence>
<gene>
    <name evidence="2" type="ORF">Tcan_11614</name>
</gene>
<dbReference type="SUPFAM" id="SSF54236">
    <property type="entry name" value="Ubiquitin-like"/>
    <property type="match status" value="1"/>
</dbReference>
<protein>
    <recommendedName>
        <fullName evidence="1">Ubiquitin-like domain-containing protein</fullName>
    </recommendedName>
</protein>
<keyword evidence="3" id="KW-1185">Reference proteome</keyword>